<dbReference type="Proteomes" id="UP000034176">
    <property type="component" value="Unassembled WGS sequence"/>
</dbReference>
<dbReference type="Gene3D" id="3.30.428.10">
    <property type="entry name" value="HIT-like"/>
    <property type="match status" value="1"/>
</dbReference>
<dbReference type="InterPro" id="IPR011146">
    <property type="entry name" value="HIT-like"/>
</dbReference>
<proteinExistence type="predicted"/>
<dbReference type="AlphaFoldDB" id="A0A0G0DQT1"/>
<dbReference type="SUPFAM" id="SSF54197">
    <property type="entry name" value="HIT-like"/>
    <property type="match status" value="1"/>
</dbReference>
<evidence type="ECO:0000256" key="1">
    <source>
        <dbReference type="PROSITE-ProRule" id="PRU00464"/>
    </source>
</evidence>
<organism evidence="3 4">
    <name type="scientific">Candidatus Gottesmanbacteria bacterium GW2011_GWA1_34_13</name>
    <dbReference type="NCBI Taxonomy" id="1618434"/>
    <lineage>
        <taxon>Bacteria</taxon>
        <taxon>Candidatus Gottesmaniibacteriota</taxon>
    </lineage>
</organism>
<name>A0A0G0DQT1_9BACT</name>
<gene>
    <name evidence="3" type="ORF">UR52_C0030G0003</name>
</gene>
<evidence type="ECO:0000313" key="4">
    <source>
        <dbReference type="Proteomes" id="UP000034176"/>
    </source>
</evidence>
<accession>A0A0G0DQT1</accession>
<evidence type="ECO:0000313" key="3">
    <source>
        <dbReference type="EMBL" id="KKP57492.1"/>
    </source>
</evidence>
<dbReference type="InterPro" id="IPR036265">
    <property type="entry name" value="HIT-like_sf"/>
</dbReference>
<comment type="caution">
    <text evidence="1">Lacks conserved residue(s) required for the propagation of feature annotation.</text>
</comment>
<protein>
    <submittedName>
        <fullName evidence="3">Histidine triad (HIT) protein</fullName>
    </submittedName>
</protein>
<dbReference type="EMBL" id="LBPN01000030">
    <property type="protein sequence ID" value="KKP57492.1"/>
    <property type="molecule type" value="Genomic_DNA"/>
</dbReference>
<dbReference type="Pfam" id="PF01230">
    <property type="entry name" value="HIT"/>
    <property type="match status" value="1"/>
</dbReference>
<feature type="domain" description="HIT" evidence="2">
    <location>
        <begin position="1"/>
        <end position="106"/>
    </location>
</feature>
<dbReference type="GO" id="GO:0003824">
    <property type="term" value="F:catalytic activity"/>
    <property type="evidence" value="ECO:0007669"/>
    <property type="project" value="InterPro"/>
</dbReference>
<dbReference type="PROSITE" id="PS51084">
    <property type="entry name" value="HIT_2"/>
    <property type="match status" value="1"/>
</dbReference>
<reference evidence="3 4" key="1">
    <citation type="journal article" date="2015" name="Nature">
        <title>rRNA introns, odd ribosomes, and small enigmatic genomes across a large radiation of phyla.</title>
        <authorList>
            <person name="Brown C.T."/>
            <person name="Hug L.A."/>
            <person name="Thomas B.C."/>
            <person name="Sharon I."/>
            <person name="Castelle C.J."/>
            <person name="Singh A."/>
            <person name="Wilkins M.J."/>
            <person name="Williams K.H."/>
            <person name="Banfield J.F."/>
        </authorList>
    </citation>
    <scope>NUCLEOTIDE SEQUENCE [LARGE SCALE GENOMIC DNA]</scope>
</reference>
<sequence length="117" mass="13697">MKCIICKFNYKYETVYFETENFIFFEAKPPIVVGHALLAPKMHIRTEIEIPKNYIEEYNLVKIRAYKLITKKYKYAPLIFINPPQQQSVKHFHINYVPGIFGISGVKNALTAVLNNK</sequence>
<evidence type="ECO:0000259" key="2">
    <source>
        <dbReference type="PROSITE" id="PS51084"/>
    </source>
</evidence>
<comment type="caution">
    <text evidence="3">The sequence shown here is derived from an EMBL/GenBank/DDBJ whole genome shotgun (WGS) entry which is preliminary data.</text>
</comment>